<proteinExistence type="inferred from homology"/>
<comment type="similarity">
    <text evidence="1">Belongs to the short-chain dehydrogenases/reductases (SDR) family.</text>
</comment>
<dbReference type="Proteomes" id="UP000664132">
    <property type="component" value="Unassembled WGS sequence"/>
</dbReference>
<dbReference type="AlphaFoldDB" id="A0A8H7W2Y2"/>
<evidence type="ECO:0008006" key="5">
    <source>
        <dbReference type="Google" id="ProtNLM"/>
    </source>
</evidence>
<dbReference type="EMBL" id="JAFJYH010000207">
    <property type="protein sequence ID" value="KAG4415811.1"/>
    <property type="molecule type" value="Genomic_DNA"/>
</dbReference>
<accession>A0A8H7W2Y2</accession>
<dbReference type="Gene3D" id="3.40.50.720">
    <property type="entry name" value="NAD(P)-binding Rossmann-like Domain"/>
    <property type="match status" value="1"/>
</dbReference>
<dbReference type="InterPro" id="IPR002347">
    <property type="entry name" value="SDR_fam"/>
</dbReference>
<reference evidence="3" key="1">
    <citation type="submission" date="2021-02" db="EMBL/GenBank/DDBJ databases">
        <title>Genome sequence Cadophora malorum strain M34.</title>
        <authorList>
            <person name="Stefanovic E."/>
            <person name="Vu D."/>
            <person name="Scully C."/>
            <person name="Dijksterhuis J."/>
            <person name="Roader J."/>
            <person name="Houbraken J."/>
        </authorList>
    </citation>
    <scope>NUCLEOTIDE SEQUENCE</scope>
    <source>
        <strain evidence="3">M34</strain>
    </source>
</reference>
<evidence type="ECO:0000313" key="3">
    <source>
        <dbReference type="EMBL" id="KAG4415811.1"/>
    </source>
</evidence>
<evidence type="ECO:0000313" key="4">
    <source>
        <dbReference type="Proteomes" id="UP000664132"/>
    </source>
</evidence>
<dbReference type="InterPro" id="IPR036291">
    <property type="entry name" value="NAD(P)-bd_dom_sf"/>
</dbReference>
<name>A0A8H7W2Y2_9HELO</name>
<dbReference type="OrthoDB" id="191139at2759"/>
<dbReference type="Pfam" id="PF00106">
    <property type="entry name" value="adh_short"/>
    <property type="match status" value="1"/>
</dbReference>
<dbReference type="GO" id="GO:0016491">
    <property type="term" value="F:oxidoreductase activity"/>
    <property type="evidence" value="ECO:0007669"/>
    <property type="project" value="UniProtKB-KW"/>
</dbReference>
<keyword evidence="2" id="KW-0560">Oxidoreductase</keyword>
<gene>
    <name evidence="3" type="ORF">IFR04_011045</name>
</gene>
<dbReference type="SUPFAM" id="SSF51735">
    <property type="entry name" value="NAD(P)-binding Rossmann-fold domains"/>
    <property type="match status" value="1"/>
</dbReference>
<dbReference type="PRINTS" id="PR00081">
    <property type="entry name" value="GDHRDH"/>
</dbReference>
<comment type="caution">
    <text evidence="3">The sequence shown here is derived from an EMBL/GenBank/DDBJ whole genome shotgun (WGS) entry which is preliminary data.</text>
</comment>
<dbReference type="PANTHER" id="PTHR24320">
    <property type="entry name" value="RETINOL DEHYDROGENASE"/>
    <property type="match status" value="1"/>
</dbReference>
<protein>
    <recommendedName>
        <fullName evidence="5">NAD(P)-binding protein</fullName>
    </recommendedName>
</protein>
<sequence>MSRYSTAHANLHGPGDARPTALQIIRDENLAGKLAGKVMVITGSSHGIGLETARALSATGATLILTVRDMKKAEVALAGILEPDRVSLVHMDNALFASVRSAATTILAKANNQVNILVNNAGVMGLEELTLTEDGHEMQFATNHLSHFLLFQLLKPALIASSTAEFNSRVVMIASSAHRGSTLPLSDNYSLQKGGYNHGLAYGNSKLANVYMANELDRRYGSKGLHATSLHPGAINTGLARHLDEAFVQQILIHEKIVEVLKSVEQGAATTVLAAVGREWEGRGGKYLEDCEEAERGADDGDFFNSGWVKQTYDEVEEGRLWKDSLDIVGMKDDL</sequence>
<keyword evidence="4" id="KW-1185">Reference proteome</keyword>
<organism evidence="3 4">
    <name type="scientific">Cadophora malorum</name>
    <dbReference type="NCBI Taxonomy" id="108018"/>
    <lineage>
        <taxon>Eukaryota</taxon>
        <taxon>Fungi</taxon>
        <taxon>Dikarya</taxon>
        <taxon>Ascomycota</taxon>
        <taxon>Pezizomycotina</taxon>
        <taxon>Leotiomycetes</taxon>
        <taxon>Helotiales</taxon>
        <taxon>Ploettnerulaceae</taxon>
        <taxon>Cadophora</taxon>
    </lineage>
</organism>
<dbReference type="PANTHER" id="PTHR24320:SF272">
    <property type="entry name" value="NAD(P)-BINDING ROSSMANN-FOLD SUPERFAMILY PROTEIN"/>
    <property type="match status" value="1"/>
</dbReference>
<evidence type="ECO:0000256" key="1">
    <source>
        <dbReference type="ARBA" id="ARBA00006484"/>
    </source>
</evidence>
<evidence type="ECO:0000256" key="2">
    <source>
        <dbReference type="ARBA" id="ARBA00023002"/>
    </source>
</evidence>